<dbReference type="EMBL" id="MIJF01000006">
    <property type="protein sequence ID" value="OEG00180.1"/>
    <property type="molecule type" value="Genomic_DNA"/>
</dbReference>
<accession>A0A1D2YWY7</accession>
<name>A0A1D2YWY7_9BACI</name>
<dbReference type="RefSeq" id="WP_069655994.1">
    <property type="nucleotide sequence ID" value="NZ_MIJF01000006.1"/>
</dbReference>
<gene>
    <name evidence="2" type="ORF">BHF71_06140</name>
</gene>
<evidence type="ECO:0000256" key="1">
    <source>
        <dbReference type="SAM" id="MobiDB-lite"/>
    </source>
</evidence>
<dbReference type="Proteomes" id="UP000243739">
    <property type="component" value="Unassembled WGS sequence"/>
</dbReference>
<dbReference type="AlphaFoldDB" id="A0A1D2YWY7"/>
<dbReference type="OrthoDB" id="2374983at2"/>
<protein>
    <submittedName>
        <fullName evidence="2">Spore coat protein</fullName>
    </submittedName>
</protein>
<dbReference type="InterPro" id="IPR018901">
    <property type="entry name" value="Spore_coat_CotE"/>
</dbReference>
<keyword evidence="2" id="KW-0167">Capsid protein</keyword>
<evidence type="ECO:0000313" key="2">
    <source>
        <dbReference type="EMBL" id="OEG00180.1"/>
    </source>
</evidence>
<dbReference type="Pfam" id="PF10628">
    <property type="entry name" value="CotE"/>
    <property type="match status" value="1"/>
</dbReference>
<feature type="region of interest" description="Disordered" evidence="1">
    <location>
        <begin position="171"/>
        <end position="190"/>
    </location>
</feature>
<reference evidence="2 3" key="1">
    <citation type="submission" date="2016-09" db="EMBL/GenBank/DDBJ databases">
        <title>Draft genome sequence for the type strain of Vulcanibacillus modesticaldus BR, a strictly anaerobic, moderately thermophilic, and nitrate-reducing bacterium from deep sea-hydrothermal vents of the Mid-Atlantic Ridge.</title>
        <authorList>
            <person name="Abin C.A."/>
            <person name="Hollibaugh J.T."/>
        </authorList>
    </citation>
    <scope>NUCLEOTIDE SEQUENCE [LARGE SCALE GENOMIC DNA]</scope>
    <source>
        <strain evidence="2 3">BR</strain>
    </source>
</reference>
<organism evidence="2 3">
    <name type="scientific">Vulcanibacillus modesticaldus</name>
    <dbReference type="NCBI Taxonomy" id="337097"/>
    <lineage>
        <taxon>Bacteria</taxon>
        <taxon>Bacillati</taxon>
        <taxon>Bacillota</taxon>
        <taxon>Bacilli</taxon>
        <taxon>Bacillales</taxon>
        <taxon>Bacillaceae</taxon>
        <taxon>Vulcanibacillus</taxon>
    </lineage>
</organism>
<keyword evidence="2" id="KW-0946">Virion</keyword>
<dbReference type="STRING" id="337097.BHF71_06140"/>
<evidence type="ECO:0000313" key="3">
    <source>
        <dbReference type="Proteomes" id="UP000243739"/>
    </source>
</evidence>
<proteinExistence type="predicted"/>
<sequence length="190" mass="20912">MFHTDKDLQSREIITKAVCGKGRKFSKATHTISLPNKPNNILGSWAINHTFDAEKVGDVIEVIGTYDINIWYSYANNTKTTVETETISYVEQVPLSYLDGNCSKSNLEVIATATEAPTCTDAKISENGDSVIVEVEKEFLVEVIGETKVCVVISSHGCDDEEKGLLLEEADIDSDDSEDLDPSFIIDDLD</sequence>
<keyword evidence="3" id="KW-1185">Reference proteome</keyword>
<comment type="caution">
    <text evidence="2">The sequence shown here is derived from an EMBL/GenBank/DDBJ whole genome shotgun (WGS) entry which is preliminary data.</text>
</comment>